<dbReference type="Gene3D" id="3.20.20.60">
    <property type="entry name" value="Phosphoenolpyruvate-binding domains"/>
    <property type="match status" value="1"/>
</dbReference>
<dbReference type="STRING" id="69279.BG36_13250"/>
<comment type="caution">
    <text evidence="5">The sequence shown here is derived from an EMBL/GenBank/DDBJ whole genome shotgun (WGS) entry which is preliminary data.</text>
</comment>
<dbReference type="SUPFAM" id="SSF51621">
    <property type="entry name" value="Phosphoenolpyruvate/pyruvate domain"/>
    <property type="match status" value="1"/>
</dbReference>
<protein>
    <submittedName>
        <fullName evidence="5">4-hydroxy-2-oxovalerate aldolase</fullName>
    </submittedName>
</protein>
<dbReference type="GO" id="GO:0005737">
    <property type="term" value="C:cytoplasm"/>
    <property type="evidence" value="ECO:0007669"/>
    <property type="project" value="TreeGrafter"/>
</dbReference>
<dbReference type="EMBL" id="JENY01000027">
    <property type="protein sequence ID" value="EXL03029.1"/>
    <property type="molecule type" value="Genomic_DNA"/>
</dbReference>
<evidence type="ECO:0000256" key="2">
    <source>
        <dbReference type="ARBA" id="ARBA00022723"/>
    </source>
</evidence>
<evidence type="ECO:0000313" key="5">
    <source>
        <dbReference type="EMBL" id="EXL03029.1"/>
    </source>
</evidence>
<dbReference type="Proteomes" id="UP000019849">
    <property type="component" value="Unassembled WGS sequence"/>
</dbReference>
<proteinExistence type="inferred from homology"/>
<dbReference type="InterPro" id="IPR040442">
    <property type="entry name" value="Pyrv_kinase-like_dom_sf"/>
</dbReference>
<dbReference type="InterPro" id="IPR005000">
    <property type="entry name" value="Aldolase/citrate-lyase_domain"/>
</dbReference>
<feature type="domain" description="HpcH/HpaI aldolase/citrate lyase" evidence="4">
    <location>
        <begin position="21"/>
        <end position="242"/>
    </location>
</feature>
<dbReference type="PATRIC" id="fig|69279.3.peg.3743"/>
<dbReference type="InterPro" id="IPR050251">
    <property type="entry name" value="HpcH-HpaI_aldolase"/>
</dbReference>
<gene>
    <name evidence="5" type="ORF">BG36_13250</name>
</gene>
<dbReference type="GO" id="GO:0016832">
    <property type="term" value="F:aldehyde-lyase activity"/>
    <property type="evidence" value="ECO:0007669"/>
    <property type="project" value="TreeGrafter"/>
</dbReference>
<dbReference type="Pfam" id="PF03328">
    <property type="entry name" value="HpcH_HpaI"/>
    <property type="match status" value="1"/>
</dbReference>
<keyword evidence="2" id="KW-0479">Metal-binding</keyword>
<dbReference type="InterPro" id="IPR015813">
    <property type="entry name" value="Pyrv/PenolPyrv_kinase-like_dom"/>
</dbReference>
<dbReference type="RefSeq" id="WP_035030264.1">
    <property type="nucleotide sequence ID" value="NZ_KK073899.1"/>
</dbReference>
<dbReference type="PANTHER" id="PTHR30502">
    <property type="entry name" value="2-KETO-3-DEOXY-L-RHAMNONATE ALDOLASE"/>
    <property type="match status" value="1"/>
</dbReference>
<keyword evidence="3" id="KW-0456">Lyase</keyword>
<reference evidence="5 6" key="1">
    <citation type="submission" date="2014-02" db="EMBL/GenBank/DDBJ databases">
        <title>Aquamicrobium defluvii Genome sequencing.</title>
        <authorList>
            <person name="Wang X."/>
        </authorList>
    </citation>
    <scope>NUCLEOTIDE SEQUENCE [LARGE SCALE GENOMIC DNA]</scope>
    <source>
        <strain evidence="5 6">W13Z1</strain>
    </source>
</reference>
<dbReference type="PANTHER" id="PTHR30502:SF0">
    <property type="entry name" value="PHOSPHOENOLPYRUVATE CARBOXYLASE FAMILY PROTEIN"/>
    <property type="match status" value="1"/>
</dbReference>
<name>A0A011SUW8_9HYPH</name>
<evidence type="ECO:0000313" key="6">
    <source>
        <dbReference type="Proteomes" id="UP000019849"/>
    </source>
</evidence>
<evidence type="ECO:0000256" key="1">
    <source>
        <dbReference type="ARBA" id="ARBA00005568"/>
    </source>
</evidence>
<dbReference type="eggNOG" id="COG3836">
    <property type="taxonomic scope" value="Bacteria"/>
</dbReference>
<evidence type="ECO:0000259" key="4">
    <source>
        <dbReference type="Pfam" id="PF03328"/>
    </source>
</evidence>
<organism evidence="5 6">
    <name type="scientific">Aquamicrobium defluvii</name>
    <dbReference type="NCBI Taxonomy" id="69279"/>
    <lineage>
        <taxon>Bacteria</taxon>
        <taxon>Pseudomonadati</taxon>
        <taxon>Pseudomonadota</taxon>
        <taxon>Alphaproteobacteria</taxon>
        <taxon>Hyphomicrobiales</taxon>
        <taxon>Phyllobacteriaceae</taxon>
        <taxon>Aquamicrobium</taxon>
    </lineage>
</organism>
<sequence length="267" mass="28553">MYRPNTLKQRIARGEKVYGSWSVLGSPFATQVICEAGFDFIIIDHEHGIGDHMSLGVQLLALESSPTVALVRVPRMEGNYMRRVLDLGAAGLVTPSVETADEARRIVDWCRYPPHGNRGAAPGTIRASGFGVRAKEYAATANDNVLLAVQIETVEGVRNAAEIAAVDGIDMIFIGPYDLSASAGVMGQMSHPGVVKMIESVEQAAKVAGKSLGSVLWPGKSLGDMYERGYALISSGSDASRLHDACVADIRRFRQAVGLPVDPDQAD</sequence>
<dbReference type="HOGENOM" id="CLU_059964_1_0_5"/>
<comment type="similarity">
    <text evidence="1">Belongs to the HpcH/HpaI aldolase family.</text>
</comment>
<evidence type="ECO:0000256" key="3">
    <source>
        <dbReference type="ARBA" id="ARBA00023239"/>
    </source>
</evidence>
<dbReference type="AlphaFoldDB" id="A0A011SUW8"/>
<dbReference type="GO" id="GO:0046872">
    <property type="term" value="F:metal ion binding"/>
    <property type="evidence" value="ECO:0007669"/>
    <property type="project" value="UniProtKB-KW"/>
</dbReference>
<accession>A0A011SUW8</accession>